<dbReference type="EMBL" id="PYSW02000007">
    <property type="protein sequence ID" value="KAG2389348.1"/>
    <property type="molecule type" value="Genomic_DNA"/>
</dbReference>
<accession>A0AA88KPE3</accession>
<evidence type="ECO:0000313" key="1">
    <source>
        <dbReference type="EMBL" id="KAG2389348.1"/>
    </source>
</evidence>
<name>A0AA88KPE3_NAELO</name>
<reference evidence="1 2" key="1">
    <citation type="journal article" date="2018" name="BMC Genomics">
        <title>The genome of Naegleria lovaniensis, the basis for a comparative approach to unravel pathogenicity factors of the human pathogenic amoeba N. fowleri.</title>
        <authorList>
            <person name="Liechti N."/>
            <person name="Schurch N."/>
            <person name="Bruggmann R."/>
            <person name="Wittwer M."/>
        </authorList>
    </citation>
    <scope>NUCLEOTIDE SEQUENCE [LARGE SCALE GENOMIC DNA]</scope>
    <source>
        <strain evidence="1 2">ATCC 30569</strain>
    </source>
</reference>
<dbReference type="Proteomes" id="UP000816034">
    <property type="component" value="Unassembled WGS sequence"/>
</dbReference>
<gene>
    <name evidence="1" type="ORF">C9374_013908</name>
</gene>
<keyword evidence="2" id="KW-1185">Reference proteome</keyword>
<dbReference type="GeneID" id="68106361"/>
<proteinExistence type="predicted"/>
<sequence length="289" mass="33590">MMIHATDDDQLSNKPSLKTLISQLSSFPPRVDPSPILNKIDEHMKESPFSTVLSLVGHFQRSTRLLLKKSEEQLVNDFNYLLILARHCQKKISLQDALCKDYIFLWINLKTQFCINRQRCLDKMSKSGNAQCIQDLTRLYMDLSIVLLSEHLEKTWVEEQLVKIHSPPSLVPTVMPPCQPQQPMETNQVPCLAESSGPMNALPIKQEPTRPKRTRKLTSQIKSTLQEYWRENPNEAEPSFFNSEERMRKFIQVIQLDDSFLEVLKNNAASLWMEFETARRYVTQQDKLL</sequence>
<protein>
    <submittedName>
        <fullName evidence="1">Uncharacterized protein</fullName>
    </submittedName>
</protein>
<organism evidence="1 2">
    <name type="scientific">Naegleria lovaniensis</name>
    <name type="common">Amoeba</name>
    <dbReference type="NCBI Taxonomy" id="51637"/>
    <lineage>
        <taxon>Eukaryota</taxon>
        <taxon>Discoba</taxon>
        <taxon>Heterolobosea</taxon>
        <taxon>Tetramitia</taxon>
        <taxon>Eutetramitia</taxon>
        <taxon>Vahlkampfiidae</taxon>
        <taxon>Naegleria</taxon>
    </lineage>
</organism>
<comment type="caution">
    <text evidence="1">The sequence shown here is derived from an EMBL/GenBank/DDBJ whole genome shotgun (WGS) entry which is preliminary data.</text>
</comment>
<dbReference type="AlphaFoldDB" id="A0AA88KPE3"/>
<dbReference type="RefSeq" id="XP_044553340.1">
    <property type="nucleotide sequence ID" value="XM_044689837.1"/>
</dbReference>
<evidence type="ECO:0000313" key="2">
    <source>
        <dbReference type="Proteomes" id="UP000816034"/>
    </source>
</evidence>